<feature type="region of interest" description="Disordered" evidence="1">
    <location>
        <begin position="194"/>
        <end position="228"/>
    </location>
</feature>
<reference evidence="3 4" key="1">
    <citation type="journal article" date="2021" name="Nat. Plants">
        <title>The Taxus genome provides insights into paclitaxel biosynthesis.</title>
        <authorList>
            <person name="Xiong X."/>
            <person name="Gou J."/>
            <person name="Liao Q."/>
            <person name="Li Y."/>
            <person name="Zhou Q."/>
            <person name="Bi G."/>
            <person name="Li C."/>
            <person name="Du R."/>
            <person name="Wang X."/>
            <person name="Sun T."/>
            <person name="Guo L."/>
            <person name="Liang H."/>
            <person name="Lu P."/>
            <person name="Wu Y."/>
            <person name="Zhang Z."/>
            <person name="Ro D.K."/>
            <person name="Shang Y."/>
            <person name="Huang S."/>
            <person name="Yan J."/>
        </authorList>
    </citation>
    <scope>NUCLEOTIDE SEQUENCE [LARGE SCALE GENOMIC DNA]</scope>
    <source>
        <strain evidence="3">Ta-2019</strain>
    </source>
</reference>
<dbReference type="GO" id="GO:0009862">
    <property type="term" value="P:systemic acquired resistance, salicylic acid mediated signaling pathway"/>
    <property type="evidence" value="ECO:0007669"/>
    <property type="project" value="InterPro"/>
</dbReference>
<dbReference type="Proteomes" id="UP000824469">
    <property type="component" value="Unassembled WGS sequence"/>
</dbReference>
<accession>A0AA38CJF5</accession>
<dbReference type="AlphaFoldDB" id="A0AA38CJF5"/>
<sequence length="228" mass="25547">MEETRLRSRGDSLELLITIARQKQAREAPKDKLCIEILEQAERRDPLLGDASYSLAIAGENLHMSLLYLENRVALAKLLFPLEAKLATDIADVDATSEFTGIGSSYLASRNRGASVDLNVTPFAINNKHLSRVNALSKTVDLGKRFFPRCSEFLNKIMDDDISDYTGLEKGTSEEQELKKQRFEEIKAAFSEAFSKDKEEHAKSTRSSSSSSSSLRDGHRHRKVPKLQ</sequence>
<dbReference type="GO" id="GO:2000022">
    <property type="term" value="P:regulation of jasmonic acid mediated signaling pathway"/>
    <property type="evidence" value="ECO:0007669"/>
    <property type="project" value="InterPro"/>
</dbReference>
<dbReference type="GO" id="GO:2000031">
    <property type="term" value="P:regulation of salicylic acid mediated signaling pathway"/>
    <property type="evidence" value="ECO:0007669"/>
    <property type="project" value="InterPro"/>
</dbReference>
<dbReference type="GO" id="GO:0042742">
    <property type="term" value="P:defense response to bacterium"/>
    <property type="evidence" value="ECO:0007669"/>
    <property type="project" value="TreeGrafter"/>
</dbReference>
<dbReference type="GO" id="GO:0005737">
    <property type="term" value="C:cytoplasm"/>
    <property type="evidence" value="ECO:0007669"/>
    <property type="project" value="TreeGrafter"/>
</dbReference>
<evidence type="ECO:0000256" key="1">
    <source>
        <dbReference type="SAM" id="MobiDB-lite"/>
    </source>
</evidence>
<dbReference type="EMBL" id="JAHRHJ020000010">
    <property type="protein sequence ID" value="KAH9298732.1"/>
    <property type="molecule type" value="Genomic_DNA"/>
</dbReference>
<comment type="caution">
    <text evidence="3">The sequence shown here is derived from an EMBL/GenBank/DDBJ whole genome shotgun (WGS) entry which is preliminary data.</text>
</comment>
<dbReference type="OMA" id="INHKARR"/>
<feature type="domain" description="NPR1/NIM1-like C-terminal" evidence="2">
    <location>
        <begin position="21"/>
        <end position="213"/>
    </location>
</feature>
<dbReference type="Pfam" id="PF12313">
    <property type="entry name" value="NPR1_like_C"/>
    <property type="match status" value="1"/>
</dbReference>
<gene>
    <name evidence="3" type="ORF">KI387_030414</name>
</gene>
<dbReference type="PANTHER" id="PTHR46475:SF1">
    <property type="entry name" value="REGULATORY PROTEIN NPR2"/>
    <property type="match status" value="1"/>
</dbReference>
<keyword evidence="4" id="KW-1185">Reference proteome</keyword>
<dbReference type="GO" id="GO:0050832">
    <property type="term" value="P:defense response to fungus"/>
    <property type="evidence" value="ECO:0007669"/>
    <property type="project" value="TreeGrafter"/>
</dbReference>
<evidence type="ECO:0000313" key="4">
    <source>
        <dbReference type="Proteomes" id="UP000824469"/>
    </source>
</evidence>
<evidence type="ECO:0000259" key="2">
    <source>
        <dbReference type="Pfam" id="PF12313"/>
    </source>
</evidence>
<dbReference type="GO" id="GO:0005634">
    <property type="term" value="C:nucleus"/>
    <property type="evidence" value="ECO:0007669"/>
    <property type="project" value="TreeGrafter"/>
</dbReference>
<dbReference type="InterPro" id="IPR021094">
    <property type="entry name" value="NPR1/NIM1-like_C"/>
</dbReference>
<protein>
    <recommendedName>
        <fullName evidence="2">NPR1/NIM1-like C-terminal domain-containing protein</fullName>
    </recommendedName>
</protein>
<dbReference type="InterPro" id="IPR044292">
    <property type="entry name" value="NPR"/>
</dbReference>
<name>A0AA38CJF5_TAXCH</name>
<evidence type="ECO:0000313" key="3">
    <source>
        <dbReference type="EMBL" id="KAH9298732.1"/>
    </source>
</evidence>
<organism evidence="3 4">
    <name type="scientific">Taxus chinensis</name>
    <name type="common">Chinese yew</name>
    <name type="synonym">Taxus wallichiana var. chinensis</name>
    <dbReference type="NCBI Taxonomy" id="29808"/>
    <lineage>
        <taxon>Eukaryota</taxon>
        <taxon>Viridiplantae</taxon>
        <taxon>Streptophyta</taxon>
        <taxon>Embryophyta</taxon>
        <taxon>Tracheophyta</taxon>
        <taxon>Spermatophyta</taxon>
        <taxon>Pinopsida</taxon>
        <taxon>Pinidae</taxon>
        <taxon>Conifers II</taxon>
        <taxon>Cupressales</taxon>
        <taxon>Taxaceae</taxon>
        <taxon>Taxus</taxon>
    </lineage>
</organism>
<feature type="compositionally biased region" description="Basic residues" evidence="1">
    <location>
        <begin position="218"/>
        <end position="228"/>
    </location>
</feature>
<proteinExistence type="predicted"/>
<feature type="compositionally biased region" description="Basic and acidic residues" evidence="1">
    <location>
        <begin position="194"/>
        <end position="203"/>
    </location>
</feature>
<dbReference type="PANTHER" id="PTHR46475">
    <property type="entry name" value="REGULATORY PROTEIN NPR3"/>
    <property type="match status" value="1"/>
</dbReference>